<protein>
    <recommendedName>
        <fullName evidence="1">UPF0398 protein C7P63_02695</fullName>
    </recommendedName>
</protein>
<dbReference type="OrthoDB" id="2301957at2"/>
<dbReference type="Gene3D" id="3.40.50.450">
    <property type="match status" value="1"/>
</dbReference>
<dbReference type="SUPFAM" id="SSF102405">
    <property type="entry name" value="MCP/YpsA-like"/>
    <property type="match status" value="1"/>
</dbReference>
<dbReference type="PANTHER" id="PTHR38440">
    <property type="entry name" value="UPF0398 PROTEIN YPSA"/>
    <property type="match status" value="1"/>
</dbReference>
<dbReference type="InterPro" id="IPR010697">
    <property type="entry name" value="YspA"/>
</dbReference>
<sequence length="181" mass="21241">MQIPKRLFVSGYRNFELGIFQDNDKKIKIIKAILRNKLIEYLEQGLEWVIIGGNLGIEFWSFETVLELKEEYPSLKVSVIFPFETFGEQWKENNQLKLLAMKEMADYVDATSHHPYQNPGQFKSHTQFLLTHTDGALLVYDEAYPGKTGYFLTSVKKWQEQAPYFLELLTMDDLNNYLENL</sequence>
<evidence type="ECO:0000313" key="2">
    <source>
        <dbReference type="EMBL" id="RST90005.1"/>
    </source>
</evidence>
<evidence type="ECO:0000313" key="3">
    <source>
        <dbReference type="Proteomes" id="UP000277864"/>
    </source>
</evidence>
<dbReference type="PIRSF" id="PIRSF021290">
    <property type="entry name" value="DUF1273"/>
    <property type="match status" value="1"/>
</dbReference>
<dbReference type="AlphaFoldDB" id="A0A3R9YDR5"/>
<dbReference type="PANTHER" id="PTHR38440:SF1">
    <property type="entry name" value="UPF0398 PROTEIN SPR0331"/>
    <property type="match status" value="1"/>
</dbReference>
<organism evidence="2 3">
    <name type="scientific">Vagococcus humatus</name>
    <dbReference type="NCBI Taxonomy" id="1889241"/>
    <lineage>
        <taxon>Bacteria</taxon>
        <taxon>Bacillati</taxon>
        <taxon>Bacillota</taxon>
        <taxon>Bacilli</taxon>
        <taxon>Lactobacillales</taxon>
        <taxon>Enterococcaceae</taxon>
        <taxon>Vagococcus</taxon>
    </lineage>
</organism>
<dbReference type="EMBL" id="PXZH01000001">
    <property type="protein sequence ID" value="RST90005.1"/>
    <property type="molecule type" value="Genomic_DNA"/>
</dbReference>
<dbReference type="Pfam" id="PF06908">
    <property type="entry name" value="YpsA"/>
    <property type="match status" value="1"/>
</dbReference>
<dbReference type="Proteomes" id="UP000277864">
    <property type="component" value="Unassembled WGS sequence"/>
</dbReference>
<evidence type="ECO:0000256" key="1">
    <source>
        <dbReference type="HAMAP-Rule" id="MF_01575"/>
    </source>
</evidence>
<dbReference type="HAMAP" id="MF_01575">
    <property type="entry name" value="UPF0398"/>
    <property type="match status" value="1"/>
</dbReference>
<dbReference type="NCBIfam" id="NF010181">
    <property type="entry name" value="PRK13660.1"/>
    <property type="match status" value="1"/>
</dbReference>
<comment type="caution">
    <text evidence="2">The sequence shown here is derived from an EMBL/GenBank/DDBJ whole genome shotgun (WGS) entry which is preliminary data.</text>
</comment>
<gene>
    <name evidence="2" type="ORF">C7P63_02695</name>
</gene>
<dbReference type="RefSeq" id="WP_125942620.1">
    <property type="nucleotide sequence ID" value="NZ_PXZH01000001.1"/>
</dbReference>
<keyword evidence="3" id="KW-1185">Reference proteome</keyword>
<comment type="similarity">
    <text evidence="1">Belongs to the UPF0398 family.</text>
</comment>
<accession>A0A3R9YDR5</accession>
<name>A0A3R9YDR5_9ENTE</name>
<reference evidence="2 3" key="1">
    <citation type="submission" date="2018-03" db="EMBL/GenBank/DDBJ databases">
        <authorList>
            <person name="Gulvik C.A."/>
        </authorList>
    </citation>
    <scope>NUCLEOTIDE SEQUENCE [LARGE SCALE GENOMIC DNA]</scope>
    <source>
        <strain evidence="2 3">JCM 31581</strain>
    </source>
</reference>
<proteinExistence type="inferred from homology"/>